<proteinExistence type="predicted"/>
<evidence type="ECO:0000313" key="2">
    <source>
        <dbReference type="EMBL" id="EQA96864.1"/>
    </source>
</evidence>
<evidence type="ECO:0000313" key="3">
    <source>
        <dbReference type="Proteomes" id="UP000015524"/>
    </source>
</evidence>
<gene>
    <name evidence="2" type="ORF">L485_22550</name>
</gene>
<accession>T0HBY4</accession>
<comment type="caution">
    <text evidence="2">The sequence shown here is derived from an EMBL/GenBank/DDBJ whole genome shotgun (WGS) entry which is preliminary data.</text>
</comment>
<organism evidence="2 3">
    <name type="scientific">Sphingobium baderi LL03</name>
    <dbReference type="NCBI Taxonomy" id="1114964"/>
    <lineage>
        <taxon>Bacteria</taxon>
        <taxon>Pseudomonadati</taxon>
        <taxon>Pseudomonadota</taxon>
        <taxon>Alphaproteobacteria</taxon>
        <taxon>Sphingomonadales</taxon>
        <taxon>Sphingomonadaceae</taxon>
        <taxon>Sphingobium</taxon>
    </lineage>
</organism>
<sequence>MMLTILSALLLLASANAFLHQRRITKLESEIAQLSANDASLFSALASTSTIISTVASKPTLKLDANGLICGIEVQGAKGPTVLAPVIAELKGS</sequence>
<dbReference type="EMBL" id="ATIB01000088">
    <property type="protein sequence ID" value="EQA96864.1"/>
    <property type="molecule type" value="Genomic_DNA"/>
</dbReference>
<dbReference type="PATRIC" id="fig|1114964.3.peg.4424"/>
<dbReference type="RefSeq" id="WP_021247033.1">
    <property type="nucleotide sequence ID" value="NZ_ATIB01000088.1"/>
</dbReference>
<protein>
    <submittedName>
        <fullName evidence="2">Uncharacterized protein</fullName>
    </submittedName>
</protein>
<name>T0HBY4_9SPHN</name>
<evidence type="ECO:0000256" key="1">
    <source>
        <dbReference type="SAM" id="SignalP"/>
    </source>
</evidence>
<feature type="chain" id="PRO_5009975907" evidence="1">
    <location>
        <begin position="20"/>
        <end position="93"/>
    </location>
</feature>
<feature type="signal peptide" evidence="1">
    <location>
        <begin position="1"/>
        <end position="19"/>
    </location>
</feature>
<dbReference type="AlphaFoldDB" id="T0HBY4"/>
<keyword evidence="3" id="KW-1185">Reference proteome</keyword>
<reference evidence="2 3" key="1">
    <citation type="journal article" date="2013" name="Genome Announc.">
        <title>Draft Genome Sequence of a Hexachlorocyclohexane-Degrading Bacterium, Sphingobium baderi Strain LL03T.</title>
        <authorList>
            <person name="Kaur J."/>
            <person name="Verma H."/>
            <person name="Tripathi C."/>
            <person name="Khurana J.P."/>
            <person name="Lal R."/>
        </authorList>
    </citation>
    <scope>NUCLEOTIDE SEQUENCE [LARGE SCALE GENOMIC DNA]</scope>
    <source>
        <strain evidence="2 3">LL03</strain>
    </source>
</reference>
<dbReference type="Proteomes" id="UP000015524">
    <property type="component" value="Unassembled WGS sequence"/>
</dbReference>
<keyword evidence="1" id="KW-0732">Signal</keyword>